<sequence>MRYKIYKDKGIWYIIIAILCLVLFFMGFKIISNLSNDFAKDDDEEVEEVFNYISYYNGEKENNLYKTDAADLSSAKNEEQYLKTDDVDIDDFFLKIIINSNSYMKAMYYEKYRNNSDRAFINKFLNGLKSYFQMTSFLKAQIESIFNKEDITPVNSVNYSNEREIEKDEDEDVVKQDIDLDEDGKVEIKEDIIFIEDSSEAKVGSILKDNSIKTKMVKKLKVNKEKPYVLIYHTHGTEAYLPIKSNRYHTTKRDYNVIKIGDIITEVLSKKGHKVKHIDIYHDIPSYNKSYSRSLSTVKDIINKDKNIKIIFDIHRDGIPEDASYIKKALAESKVKINGVDVATYSFVIGPENPNKDEILNFAKYIKAVSDKMYPGLCKGIIIKPYGKFNQYVKDHYALIEVGSNLNTIEEAKRAAKFIGNILDIALKGIIE</sequence>
<dbReference type="AlphaFoldDB" id="A0A1M5S686"/>
<evidence type="ECO:0000256" key="1">
    <source>
        <dbReference type="SAM" id="Phobius"/>
    </source>
</evidence>
<dbReference type="EMBL" id="FQXO01000010">
    <property type="protein sequence ID" value="SHH34001.1"/>
    <property type="molecule type" value="Genomic_DNA"/>
</dbReference>
<gene>
    <name evidence="2" type="ORF">SAMN02745135_00471</name>
</gene>
<evidence type="ECO:0000313" key="3">
    <source>
        <dbReference type="Proteomes" id="UP000183967"/>
    </source>
</evidence>
<dbReference type="InterPro" id="IPR010897">
    <property type="entry name" value="Spore_II_P"/>
</dbReference>
<feature type="transmembrane region" description="Helical" evidence="1">
    <location>
        <begin position="12"/>
        <end position="31"/>
    </location>
</feature>
<organism evidence="2 3">
    <name type="scientific">Caloranaerobacter azorensis DSM 13643</name>
    <dbReference type="NCBI Taxonomy" id="1121264"/>
    <lineage>
        <taxon>Bacteria</taxon>
        <taxon>Bacillati</taxon>
        <taxon>Bacillota</taxon>
        <taxon>Tissierellia</taxon>
        <taxon>Tissierellales</taxon>
        <taxon>Thermohalobacteraceae</taxon>
        <taxon>Caloranaerobacter</taxon>
    </lineage>
</organism>
<name>A0A1M5S686_9FIRM</name>
<keyword evidence="1" id="KW-0472">Membrane</keyword>
<proteinExistence type="predicted"/>
<accession>A0A1M5S686</accession>
<protein>
    <submittedName>
        <fullName evidence="2">Stage II sporulation protein P</fullName>
    </submittedName>
</protein>
<dbReference type="RefSeq" id="WP_073195100.1">
    <property type="nucleotide sequence ID" value="NZ_FQXO01000010.1"/>
</dbReference>
<reference evidence="3" key="1">
    <citation type="submission" date="2016-11" db="EMBL/GenBank/DDBJ databases">
        <authorList>
            <person name="Varghese N."/>
            <person name="Submissions S."/>
        </authorList>
    </citation>
    <scope>NUCLEOTIDE SEQUENCE [LARGE SCALE GENOMIC DNA]</scope>
    <source>
        <strain evidence="3">DSM 13643</strain>
    </source>
</reference>
<dbReference type="Pfam" id="PF07454">
    <property type="entry name" value="SpoIIP"/>
    <property type="match status" value="1"/>
</dbReference>
<keyword evidence="1" id="KW-1133">Transmembrane helix</keyword>
<dbReference type="NCBIfam" id="TIGR02867">
    <property type="entry name" value="spore_II_P"/>
    <property type="match status" value="1"/>
</dbReference>
<dbReference type="Proteomes" id="UP000183967">
    <property type="component" value="Unassembled WGS sequence"/>
</dbReference>
<keyword evidence="1" id="KW-0812">Transmembrane</keyword>
<dbReference type="OrthoDB" id="1633470at2"/>
<evidence type="ECO:0000313" key="2">
    <source>
        <dbReference type="EMBL" id="SHH34001.1"/>
    </source>
</evidence>
<keyword evidence="3" id="KW-1185">Reference proteome</keyword>